<proteinExistence type="predicted"/>
<name>A0A448X124_9PLAT</name>
<gene>
    <name evidence="1" type="ORF">PXEA_LOCUS18598</name>
</gene>
<organism evidence="1 2">
    <name type="scientific">Protopolystoma xenopodis</name>
    <dbReference type="NCBI Taxonomy" id="117903"/>
    <lineage>
        <taxon>Eukaryota</taxon>
        <taxon>Metazoa</taxon>
        <taxon>Spiralia</taxon>
        <taxon>Lophotrochozoa</taxon>
        <taxon>Platyhelminthes</taxon>
        <taxon>Monogenea</taxon>
        <taxon>Polyopisthocotylea</taxon>
        <taxon>Polystomatidea</taxon>
        <taxon>Polystomatidae</taxon>
        <taxon>Protopolystoma</taxon>
    </lineage>
</organism>
<comment type="caution">
    <text evidence="1">The sequence shown here is derived from an EMBL/GenBank/DDBJ whole genome shotgun (WGS) entry which is preliminary data.</text>
</comment>
<reference evidence="1" key="1">
    <citation type="submission" date="2018-11" db="EMBL/GenBank/DDBJ databases">
        <authorList>
            <consortium name="Pathogen Informatics"/>
        </authorList>
    </citation>
    <scope>NUCLEOTIDE SEQUENCE</scope>
</reference>
<dbReference type="EMBL" id="CAAALY010072023">
    <property type="protein sequence ID" value="VEL25158.1"/>
    <property type="molecule type" value="Genomic_DNA"/>
</dbReference>
<evidence type="ECO:0000313" key="2">
    <source>
        <dbReference type="Proteomes" id="UP000784294"/>
    </source>
</evidence>
<dbReference type="Proteomes" id="UP000784294">
    <property type="component" value="Unassembled WGS sequence"/>
</dbReference>
<evidence type="ECO:0000313" key="1">
    <source>
        <dbReference type="EMBL" id="VEL25158.1"/>
    </source>
</evidence>
<sequence>MLIYPLIFSQKYTYINPPVNLFKPLLVPNSSQINTPRALFASFHNLGSRSQFAWKGLAYPLPRFTPLGKQPGLIFQSAAQGDSSSTLADIPTSLLFTSNASQLPSALTNLGDVCLDAPATVSCSIGNLLPETRPHTSLFTRPLDSLVRCSLDTLSSDTGFSAFSLTTSEYRASGEQNFDYQLHPDLTDVKKEEDKSTGDKLALLCHTGSPFWPVKETSTFTPSTHTAPLPLIGADCGGDAGSFASLGLPIISTRPLQNRELSFSLIGSALPISFWLKKNEQINCTGRNSSSSIKLSDDLVDWLSPRHQDLPPLLTNAVTPYSSDGRWNGAPLHRTLTSPHLGSHVWQYPALSFGLTAQLIWKLKQRGTFI</sequence>
<dbReference type="AlphaFoldDB" id="A0A448X124"/>
<accession>A0A448X124</accession>
<protein>
    <submittedName>
        <fullName evidence="1">Uncharacterized protein</fullName>
    </submittedName>
</protein>
<keyword evidence="2" id="KW-1185">Reference proteome</keyword>